<dbReference type="InterPro" id="IPR003615">
    <property type="entry name" value="HNH_nuc"/>
</dbReference>
<dbReference type="CDD" id="cd00085">
    <property type="entry name" value="HNHc"/>
    <property type="match status" value="1"/>
</dbReference>
<dbReference type="Proteomes" id="UP000256321">
    <property type="component" value="Unassembled WGS sequence"/>
</dbReference>
<dbReference type="AlphaFoldDB" id="A0A3D8HI18"/>
<reference evidence="2 3" key="1">
    <citation type="submission" date="2018-07" db="EMBL/GenBank/DDBJ databases">
        <title>Parabacteroides acidifaciens nov. sp., isolated from human feces.</title>
        <authorList>
            <person name="Wang Y.J."/>
        </authorList>
    </citation>
    <scope>NUCLEOTIDE SEQUENCE [LARGE SCALE GENOMIC DNA]</scope>
    <source>
        <strain evidence="2 3">426-9</strain>
    </source>
</reference>
<dbReference type="RefSeq" id="WP_115498136.1">
    <property type="nucleotide sequence ID" value="NZ_JACRTI010000004.1"/>
</dbReference>
<protein>
    <submittedName>
        <fullName evidence="2">Uncharacterized protein</fullName>
    </submittedName>
</protein>
<gene>
    <name evidence="2" type="ORF">DWU89_02695</name>
    <name evidence="1" type="ORF">H8784_02645</name>
</gene>
<dbReference type="Gene3D" id="1.10.30.50">
    <property type="match status" value="1"/>
</dbReference>
<comment type="caution">
    <text evidence="2">The sequence shown here is derived from an EMBL/GenBank/DDBJ whole genome shotgun (WGS) entry which is preliminary data.</text>
</comment>
<name>A0A3D8HI18_9BACT</name>
<evidence type="ECO:0000313" key="1">
    <source>
        <dbReference type="EMBL" id="MBC8600614.1"/>
    </source>
</evidence>
<organism evidence="2 3">
    <name type="scientific">Parabacteroides acidifaciens</name>
    <dbReference type="NCBI Taxonomy" id="2290935"/>
    <lineage>
        <taxon>Bacteria</taxon>
        <taxon>Pseudomonadati</taxon>
        <taxon>Bacteroidota</taxon>
        <taxon>Bacteroidia</taxon>
        <taxon>Bacteroidales</taxon>
        <taxon>Tannerellaceae</taxon>
        <taxon>Parabacteroides</taxon>
    </lineage>
</organism>
<reference evidence="1 4" key="2">
    <citation type="submission" date="2020-08" db="EMBL/GenBank/DDBJ databases">
        <title>Genome public.</title>
        <authorList>
            <person name="Liu C."/>
            <person name="Sun Q."/>
        </authorList>
    </citation>
    <scope>NUCLEOTIDE SEQUENCE [LARGE SCALE GENOMIC DNA]</scope>
    <source>
        <strain evidence="1 4">426_9</strain>
    </source>
</reference>
<dbReference type="Proteomes" id="UP000629596">
    <property type="component" value="Unassembled WGS sequence"/>
</dbReference>
<evidence type="ECO:0000313" key="2">
    <source>
        <dbReference type="EMBL" id="RDU50616.1"/>
    </source>
</evidence>
<accession>A0A3D8HI18</accession>
<evidence type="ECO:0000313" key="4">
    <source>
        <dbReference type="Proteomes" id="UP000629596"/>
    </source>
</evidence>
<keyword evidence="4" id="KW-1185">Reference proteome</keyword>
<proteinExistence type="predicted"/>
<sequence>MIKLELKPKPEKLTDELVKSKTEKYNADNTQQVWNIDWLKVAIADLSFGKCCYTEIRLGEESKYMEIEHFHPKSRYPDEVLLWGNLLPSCKKCNATKGEHDTIAEPVVNPFEDDPKDFFYMENGFYRVKNNSDIARRTIRKLGLNDIEHFVKPRNRIYEKINGTLSDLKEDILASSDEKLPTYARRLKRLMKEGRRQEEYAALVSTTILSSPDFTEIEDYLTVKRYWDTECDSLKSELQYCSLTR</sequence>
<dbReference type="EMBL" id="QREV01000004">
    <property type="protein sequence ID" value="RDU50616.1"/>
    <property type="molecule type" value="Genomic_DNA"/>
</dbReference>
<evidence type="ECO:0000313" key="3">
    <source>
        <dbReference type="Proteomes" id="UP000256321"/>
    </source>
</evidence>
<dbReference type="EMBL" id="JACRTI010000004">
    <property type="protein sequence ID" value="MBC8600614.1"/>
    <property type="molecule type" value="Genomic_DNA"/>
</dbReference>